<reference evidence="11" key="2">
    <citation type="submission" date="2020-06" db="EMBL/GenBank/DDBJ databases">
        <title>Helianthus annuus Genome sequencing and assembly Release 2.</title>
        <authorList>
            <person name="Gouzy J."/>
            <person name="Langlade N."/>
            <person name="Munos S."/>
        </authorList>
    </citation>
    <scope>NUCLEOTIDE SEQUENCE</scope>
    <source>
        <tissue evidence="11">Leaves</tissue>
    </source>
</reference>
<sequence>MYDHEFDGAAAFSGGGFMPPPATQTADPSPSVFTKKRETLLPLTVNQINKALLLNDDKVNFLIDGVDVNNVKLVGMVLNKAEGVNDIRFVLDDGTGRIDCLKWYTSFCYGVYVRVHGQLKGLQGKQHLMVFGINYPVLLNHAYNASTCRPVTDFDEITHHFVECIYVHCYNTRLMKQQAGTSNQTHMPGSAVNTHAYQTATSNQFTGPYGAADGLNGIDKMVLDYLIQPASVAMQHGVHLEELVKQLGIPLDKIVAALNTLVDESLVYNTVDDYHFKTTINV</sequence>
<evidence type="ECO:0000313" key="12">
    <source>
        <dbReference type="Proteomes" id="UP000215914"/>
    </source>
</evidence>
<dbReference type="GO" id="GO:0005662">
    <property type="term" value="C:DNA replication factor A complex"/>
    <property type="evidence" value="ECO:0000318"/>
    <property type="project" value="GO_Central"/>
</dbReference>
<dbReference type="GO" id="GO:0006289">
    <property type="term" value="P:nucleotide-excision repair"/>
    <property type="evidence" value="ECO:0000318"/>
    <property type="project" value="GO_Central"/>
</dbReference>
<keyword evidence="5" id="KW-0238">DNA-binding</keyword>
<keyword evidence="7" id="KW-0234">DNA repair</keyword>
<dbReference type="EMBL" id="MNCJ02000320">
    <property type="protein sequence ID" value="KAF5804778.1"/>
    <property type="molecule type" value="Genomic_DNA"/>
</dbReference>
<dbReference type="InterPro" id="IPR012340">
    <property type="entry name" value="NA-bd_OB-fold"/>
</dbReference>
<evidence type="ECO:0000256" key="6">
    <source>
        <dbReference type="ARBA" id="ARBA00023172"/>
    </source>
</evidence>
<reference evidence="11" key="1">
    <citation type="journal article" date="2017" name="Nature">
        <title>The sunflower genome provides insights into oil metabolism, flowering and Asterid evolution.</title>
        <authorList>
            <person name="Badouin H."/>
            <person name="Gouzy J."/>
            <person name="Grassa C.J."/>
            <person name="Murat F."/>
            <person name="Staton S.E."/>
            <person name="Cottret L."/>
            <person name="Lelandais-Briere C."/>
            <person name="Owens G.L."/>
            <person name="Carrere S."/>
            <person name="Mayjonade B."/>
            <person name="Legrand L."/>
            <person name="Gill N."/>
            <person name="Kane N.C."/>
            <person name="Bowers J.E."/>
            <person name="Hubner S."/>
            <person name="Bellec A."/>
            <person name="Berard A."/>
            <person name="Berges H."/>
            <person name="Blanchet N."/>
            <person name="Boniface M.C."/>
            <person name="Brunel D."/>
            <person name="Catrice O."/>
            <person name="Chaidir N."/>
            <person name="Claudel C."/>
            <person name="Donnadieu C."/>
            <person name="Faraut T."/>
            <person name="Fievet G."/>
            <person name="Helmstetter N."/>
            <person name="King M."/>
            <person name="Knapp S.J."/>
            <person name="Lai Z."/>
            <person name="Le Paslier M.C."/>
            <person name="Lippi Y."/>
            <person name="Lorenzon L."/>
            <person name="Mandel J.R."/>
            <person name="Marage G."/>
            <person name="Marchand G."/>
            <person name="Marquand E."/>
            <person name="Bret-Mestries E."/>
            <person name="Morien E."/>
            <person name="Nambeesan S."/>
            <person name="Nguyen T."/>
            <person name="Pegot-Espagnet P."/>
            <person name="Pouilly N."/>
            <person name="Raftis F."/>
            <person name="Sallet E."/>
            <person name="Schiex T."/>
            <person name="Thomas J."/>
            <person name="Vandecasteele C."/>
            <person name="Vares D."/>
            <person name="Vear F."/>
            <person name="Vautrin S."/>
            <person name="Crespi M."/>
            <person name="Mangin B."/>
            <person name="Burke J.M."/>
            <person name="Salse J."/>
            <person name="Munos S."/>
            <person name="Vincourt P."/>
            <person name="Rieseberg L.H."/>
            <person name="Langlade N.B."/>
        </authorList>
    </citation>
    <scope>NUCLEOTIDE SEQUENCE</scope>
    <source>
        <tissue evidence="11">Leaves</tissue>
    </source>
</reference>
<evidence type="ECO:0000256" key="8">
    <source>
        <dbReference type="ARBA" id="ARBA00023242"/>
    </source>
</evidence>
<accession>A0A9K3IX66</accession>
<evidence type="ECO:0000256" key="1">
    <source>
        <dbReference type="ARBA" id="ARBA00004123"/>
    </source>
</evidence>
<dbReference type="AlphaFoldDB" id="A0A9K3IX66"/>
<dbReference type="GO" id="GO:0035861">
    <property type="term" value="C:site of double-strand break"/>
    <property type="evidence" value="ECO:0000318"/>
    <property type="project" value="GO_Central"/>
</dbReference>
<keyword evidence="12" id="KW-1185">Reference proteome</keyword>
<evidence type="ECO:0000256" key="7">
    <source>
        <dbReference type="ARBA" id="ARBA00023204"/>
    </source>
</evidence>
<dbReference type="GO" id="GO:0000724">
    <property type="term" value="P:double-strand break repair via homologous recombination"/>
    <property type="evidence" value="ECO:0000318"/>
    <property type="project" value="GO_Central"/>
</dbReference>
<organism evidence="11 12">
    <name type="scientific">Helianthus annuus</name>
    <name type="common">Common sunflower</name>
    <dbReference type="NCBI Taxonomy" id="4232"/>
    <lineage>
        <taxon>Eukaryota</taxon>
        <taxon>Viridiplantae</taxon>
        <taxon>Streptophyta</taxon>
        <taxon>Embryophyta</taxon>
        <taxon>Tracheophyta</taxon>
        <taxon>Spermatophyta</taxon>
        <taxon>Magnoliopsida</taxon>
        <taxon>eudicotyledons</taxon>
        <taxon>Gunneridae</taxon>
        <taxon>Pentapetalae</taxon>
        <taxon>asterids</taxon>
        <taxon>campanulids</taxon>
        <taxon>Asterales</taxon>
        <taxon>Asteraceae</taxon>
        <taxon>Asteroideae</taxon>
        <taxon>Heliantheae alliance</taxon>
        <taxon>Heliantheae</taxon>
        <taxon>Helianthus</taxon>
    </lineage>
</organism>
<dbReference type="Pfam" id="PF08784">
    <property type="entry name" value="RPA_C"/>
    <property type="match status" value="1"/>
</dbReference>
<comment type="subcellular location">
    <subcellularLocation>
        <location evidence="1">Nucleus</location>
    </subcellularLocation>
</comment>
<dbReference type="Gramene" id="mRNA:HanXRQr2_Chr05g0201101">
    <property type="protein sequence ID" value="mRNA:HanXRQr2_Chr05g0201101"/>
    <property type="gene ID" value="HanXRQr2_Chr05g0201101"/>
</dbReference>
<keyword evidence="3" id="KW-0235">DNA replication</keyword>
<evidence type="ECO:0000259" key="10">
    <source>
        <dbReference type="Pfam" id="PF08784"/>
    </source>
</evidence>
<keyword evidence="4" id="KW-0227">DNA damage</keyword>
<feature type="domain" description="Replication protein A C-terminal" evidence="10">
    <location>
        <begin position="168"/>
        <end position="274"/>
    </location>
</feature>
<dbReference type="CDD" id="cd04478">
    <property type="entry name" value="RPA2_DBD_D"/>
    <property type="match status" value="1"/>
</dbReference>
<keyword evidence="6" id="KW-0233">DNA recombination</keyword>
<dbReference type="InterPro" id="IPR040260">
    <property type="entry name" value="RFA2-like"/>
</dbReference>
<dbReference type="GO" id="GO:0000781">
    <property type="term" value="C:chromosome, telomeric region"/>
    <property type="evidence" value="ECO:0000318"/>
    <property type="project" value="GO_Central"/>
</dbReference>
<comment type="similarity">
    <text evidence="2">Belongs to the replication factor A protein 2 family.</text>
</comment>
<dbReference type="InterPro" id="IPR014646">
    <property type="entry name" value="Rfa2/RPA32"/>
</dbReference>
<dbReference type="SUPFAM" id="SSF50249">
    <property type="entry name" value="Nucleic acid-binding proteins"/>
    <property type="match status" value="1"/>
</dbReference>
<dbReference type="FunFam" id="1.10.10.10:FF:000168">
    <property type="entry name" value="Replication protein A 32 kDa subunit"/>
    <property type="match status" value="1"/>
</dbReference>
<dbReference type="PANTHER" id="PTHR13989">
    <property type="entry name" value="REPLICATION PROTEIN A-RELATED"/>
    <property type="match status" value="1"/>
</dbReference>
<evidence type="ECO:0000256" key="4">
    <source>
        <dbReference type="ARBA" id="ARBA00022763"/>
    </source>
</evidence>
<protein>
    <submittedName>
        <fullName evidence="11">Replication factor A protein</fullName>
    </submittedName>
</protein>
<evidence type="ECO:0000256" key="3">
    <source>
        <dbReference type="ARBA" id="ARBA00022705"/>
    </source>
</evidence>
<dbReference type="InterPro" id="IPR036388">
    <property type="entry name" value="WH-like_DNA-bd_sf"/>
</dbReference>
<evidence type="ECO:0000256" key="9">
    <source>
        <dbReference type="ARBA" id="ARBA00057177"/>
    </source>
</evidence>
<dbReference type="Proteomes" id="UP000215914">
    <property type="component" value="Unassembled WGS sequence"/>
</dbReference>
<dbReference type="PANTHER" id="PTHR13989:SF16">
    <property type="entry name" value="REPLICATION PROTEIN A2"/>
    <property type="match status" value="1"/>
</dbReference>
<dbReference type="InterPro" id="IPR036390">
    <property type="entry name" value="WH_DNA-bd_sf"/>
</dbReference>
<gene>
    <name evidence="11" type="ORF">HanXRQr2_Chr05g0201101</name>
</gene>
<dbReference type="InterPro" id="IPR014892">
    <property type="entry name" value="RPA_C"/>
</dbReference>
<keyword evidence="8" id="KW-0539">Nucleus</keyword>
<name>A0A9K3IX66_HELAN</name>
<comment type="function">
    <text evidence="9">Component of the replication protein A complex (RPA) required for DNA recombination, repair and replication. The activity of RPA is mediated by single-stranded DNA binding and protein interactions. Required fo cell division in meristems. Involved in the maintenance of transcriptional epigenetic gene silencing (TGS) at specific loci (including some transposons) by regulating histone H3 acetylation, 'Lys-4' and 'Lys-9' methylation.</text>
</comment>
<comment type="caution">
    <text evidence="11">The sequence shown here is derived from an EMBL/GenBank/DDBJ whole genome shotgun (WGS) entry which is preliminary data.</text>
</comment>
<evidence type="ECO:0000256" key="5">
    <source>
        <dbReference type="ARBA" id="ARBA00023125"/>
    </source>
</evidence>
<dbReference type="Gene3D" id="1.10.10.10">
    <property type="entry name" value="Winged helix-like DNA-binding domain superfamily/Winged helix DNA-binding domain"/>
    <property type="match status" value="1"/>
</dbReference>
<dbReference type="PIRSF" id="PIRSF036949">
    <property type="entry name" value="RPA32"/>
    <property type="match status" value="1"/>
</dbReference>
<evidence type="ECO:0000313" key="11">
    <source>
        <dbReference type="EMBL" id="KAF5804778.1"/>
    </source>
</evidence>
<dbReference type="FunFam" id="2.40.50.140:FF:000184">
    <property type="entry name" value="replication protein A 32 kDa subunit A-like"/>
    <property type="match status" value="1"/>
</dbReference>
<dbReference type="SUPFAM" id="SSF46785">
    <property type="entry name" value="Winged helix' DNA-binding domain"/>
    <property type="match status" value="1"/>
</dbReference>
<evidence type="ECO:0000256" key="2">
    <source>
        <dbReference type="ARBA" id="ARBA00007815"/>
    </source>
</evidence>
<dbReference type="Gene3D" id="2.40.50.140">
    <property type="entry name" value="Nucleic acid-binding proteins"/>
    <property type="match status" value="1"/>
</dbReference>
<dbReference type="GO" id="GO:0042162">
    <property type="term" value="F:telomeric DNA binding"/>
    <property type="evidence" value="ECO:0000318"/>
    <property type="project" value="GO_Central"/>
</dbReference>
<dbReference type="GO" id="GO:0003697">
    <property type="term" value="F:single-stranded DNA binding"/>
    <property type="evidence" value="ECO:0000318"/>
    <property type="project" value="GO_Central"/>
</dbReference>
<dbReference type="GO" id="GO:0006260">
    <property type="term" value="P:DNA replication"/>
    <property type="evidence" value="ECO:0000318"/>
    <property type="project" value="GO_Central"/>
</dbReference>
<proteinExistence type="inferred from homology"/>